<feature type="transmembrane region" description="Helical" evidence="9">
    <location>
        <begin position="425"/>
        <end position="451"/>
    </location>
</feature>
<dbReference type="InterPro" id="IPR036739">
    <property type="entry name" value="SLC41_membr_dom_sf"/>
</dbReference>
<organism evidence="11 12">
    <name type="scientific">Brachyspira innocens</name>
    <dbReference type="NCBI Taxonomy" id="13264"/>
    <lineage>
        <taxon>Bacteria</taxon>
        <taxon>Pseudomonadati</taxon>
        <taxon>Spirochaetota</taxon>
        <taxon>Spirochaetia</taxon>
        <taxon>Brachyspirales</taxon>
        <taxon>Brachyspiraceae</taxon>
        <taxon>Brachyspira</taxon>
    </lineage>
</organism>
<comment type="similarity">
    <text evidence="2 9">Belongs to the SLC41A transporter family.</text>
</comment>
<dbReference type="Pfam" id="PF01769">
    <property type="entry name" value="MgtE"/>
    <property type="match status" value="1"/>
</dbReference>
<protein>
    <recommendedName>
        <fullName evidence="9">Magnesium transporter MgtE</fullName>
    </recommendedName>
</protein>
<feature type="transmembrane region" description="Helical" evidence="9">
    <location>
        <begin position="387"/>
        <end position="413"/>
    </location>
</feature>
<dbReference type="InterPro" id="IPR006667">
    <property type="entry name" value="SLC41_membr_dom"/>
</dbReference>
<dbReference type="Pfam" id="PF03448">
    <property type="entry name" value="MgtE_N"/>
    <property type="match status" value="1"/>
</dbReference>
<feature type="transmembrane region" description="Helical" evidence="9">
    <location>
        <begin position="287"/>
        <end position="308"/>
    </location>
</feature>
<keyword evidence="6 9" id="KW-1133">Transmembrane helix</keyword>
<keyword evidence="7 9" id="KW-0472">Membrane</keyword>
<feature type="transmembrane region" description="Helical" evidence="9">
    <location>
        <begin position="314"/>
        <end position="340"/>
    </location>
</feature>
<dbReference type="NCBIfam" id="TIGR00400">
    <property type="entry name" value="mgtE"/>
    <property type="match status" value="1"/>
</dbReference>
<evidence type="ECO:0000256" key="5">
    <source>
        <dbReference type="ARBA" id="ARBA00022842"/>
    </source>
</evidence>
<keyword evidence="9" id="KW-1003">Cell membrane</keyword>
<keyword evidence="8" id="KW-0129">CBS domain</keyword>
<feature type="domain" description="CBS" evidence="10">
    <location>
        <begin position="199"/>
        <end position="257"/>
    </location>
</feature>
<dbReference type="InterPro" id="IPR046342">
    <property type="entry name" value="CBS_dom_sf"/>
</dbReference>
<evidence type="ECO:0000256" key="7">
    <source>
        <dbReference type="ARBA" id="ARBA00023136"/>
    </source>
</evidence>
<dbReference type="InterPro" id="IPR006668">
    <property type="entry name" value="Mg_transptr_MgtE_intracell_dom"/>
</dbReference>
<dbReference type="Gene3D" id="3.10.580.10">
    <property type="entry name" value="CBS-domain"/>
    <property type="match status" value="1"/>
</dbReference>
<feature type="transmembrane region" description="Helical" evidence="9">
    <location>
        <begin position="361"/>
        <end position="381"/>
    </location>
</feature>
<name>A0ABT8YY76_9SPIR</name>
<dbReference type="EMBL" id="JAUPBM010000107">
    <property type="protein sequence ID" value="MDO7020831.1"/>
    <property type="molecule type" value="Genomic_DNA"/>
</dbReference>
<dbReference type="Gene3D" id="1.10.357.20">
    <property type="entry name" value="SLC41 divalent cation transporters, integral membrane domain"/>
    <property type="match status" value="1"/>
</dbReference>
<sequence>MLKELLQPEIEDLIEEKDWDALRDILPLWQEVETANLITSLKNEDKYKVFSILPKDYYLGVFPELVPIDQQRIIENMPEADIKELLENMNPDDRTYFLESIPEEMSANILKLLGSEEREIASWLLAYPEGSIGRLMTPEYISIKPDWTVGEAFEYIRSNIEDAETYTTIYVIDERRTLIGSIPLRKLFFTDKDTLISEITSSCPYILVYEEQENAIDVIKKYNLHSLAVIDDRHAMLGIVTVDDILDIAEEEYTDDFHKMAGITSSEDQFDDNLKITPIATLYKQRILWLLILVFINIFSGGVIGIFQNTLQKHIVLVVFLPLLIGSGGNAGSQSATLVIRSLAIGDVVLKDWFYMLSKELIVSSMLGLSMALGAYILGVIRGGFEIAAIVGISMFSIVFIGSIIGLCLPFILTKLNIDPAISGAPMLTSICDIIGTAIYCSIATLAFIILNNVN</sequence>
<keyword evidence="3 9" id="KW-0813">Transport</keyword>
<accession>A0ABT8YY76</accession>
<dbReference type="PANTHER" id="PTHR43773">
    <property type="entry name" value="MAGNESIUM TRANSPORTER MGTE"/>
    <property type="match status" value="1"/>
</dbReference>
<dbReference type="SUPFAM" id="SSF161093">
    <property type="entry name" value="MgtE membrane domain-like"/>
    <property type="match status" value="1"/>
</dbReference>
<gene>
    <name evidence="11" type="primary">mgtE</name>
    <name evidence="11" type="ORF">Q5M86_08605</name>
</gene>
<dbReference type="InterPro" id="IPR006669">
    <property type="entry name" value="MgtE_transporter"/>
</dbReference>
<keyword evidence="9" id="KW-0479">Metal-binding</keyword>
<comment type="caution">
    <text evidence="11">The sequence shown here is derived from an EMBL/GenBank/DDBJ whole genome shotgun (WGS) entry which is preliminary data.</text>
</comment>
<evidence type="ECO:0000256" key="9">
    <source>
        <dbReference type="RuleBase" id="RU362011"/>
    </source>
</evidence>
<proteinExistence type="inferred from homology"/>
<dbReference type="SUPFAM" id="SSF54631">
    <property type="entry name" value="CBS-domain pair"/>
    <property type="match status" value="1"/>
</dbReference>
<dbReference type="InterPro" id="IPR038076">
    <property type="entry name" value="MgtE_N_sf"/>
</dbReference>
<evidence type="ECO:0000256" key="8">
    <source>
        <dbReference type="PROSITE-ProRule" id="PRU00703"/>
    </source>
</evidence>
<dbReference type="CDD" id="cd04606">
    <property type="entry name" value="CBS_pair_Mg_transporter"/>
    <property type="match status" value="1"/>
</dbReference>
<evidence type="ECO:0000259" key="10">
    <source>
        <dbReference type="PROSITE" id="PS51371"/>
    </source>
</evidence>
<evidence type="ECO:0000256" key="1">
    <source>
        <dbReference type="ARBA" id="ARBA00004141"/>
    </source>
</evidence>
<comment type="subcellular location">
    <subcellularLocation>
        <location evidence="9">Cell membrane</location>
        <topology evidence="9">Multi-pass membrane protein</topology>
    </subcellularLocation>
    <subcellularLocation>
        <location evidence="1">Membrane</location>
        <topology evidence="1">Multi-pass membrane protein</topology>
    </subcellularLocation>
</comment>
<dbReference type="SMART" id="SM00924">
    <property type="entry name" value="MgtE_N"/>
    <property type="match status" value="1"/>
</dbReference>
<dbReference type="InterPro" id="IPR000644">
    <property type="entry name" value="CBS_dom"/>
</dbReference>
<comment type="function">
    <text evidence="9">Acts as a magnesium transporter.</text>
</comment>
<dbReference type="Proteomes" id="UP001175147">
    <property type="component" value="Unassembled WGS sequence"/>
</dbReference>
<evidence type="ECO:0000313" key="12">
    <source>
        <dbReference type="Proteomes" id="UP001175147"/>
    </source>
</evidence>
<dbReference type="Pfam" id="PF00571">
    <property type="entry name" value="CBS"/>
    <property type="match status" value="2"/>
</dbReference>
<reference evidence="11" key="1">
    <citation type="submission" date="2023-07" db="EMBL/GenBank/DDBJ databases">
        <title>Mucosal microbiota of week-old chicken and adult hens.</title>
        <authorList>
            <person name="Volf J."/>
            <person name="Karasova D."/>
            <person name="Crhanova M."/>
            <person name="Faldynova M."/>
            <person name="Prikrylova H."/>
            <person name="Zeman M."/>
            <person name="Babak V."/>
            <person name="Rajova J."/>
            <person name="Rychlik I."/>
        </authorList>
    </citation>
    <scope>NUCLEOTIDE SEQUENCE</scope>
    <source>
        <strain evidence="11">ET902</strain>
    </source>
</reference>
<keyword evidence="12" id="KW-1185">Reference proteome</keyword>
<evidence type="ECO:0000256" key="3">
    <source>
        <dbReference type="ARBA" id="ARBA00022448"/>
    </source>
</evidence>
<keyword evidence="4 9" id="KW-0812">Transmembrane</keyword>
<evidence type="ECO:0000256" key="6">
    <source>
        <dbReference type="ARBA" id="ARBA00022989"/>
    </source>
</evidence>
<keyword evidence="5 9" id="KW-0460">Magnesium</keyword>
<comment type="subunit">
    <text evidence="9">Homodimer.</text>
</comment>
<evidence type="ECO:0000313" key="11">
    <source>
        <dbReference type="EMBL" id="MDO7020831.1"/>
    </source>
</evidence>
<evidence type="ECO:0000256" key="2">
    <source>
        <dbReference type="ARBA" id="ARBA00009749"/>
    </source>
</evidence>
<dbReference type="PANTHER" id="PTHR43773:SF1">
    <property type="entry name" value="MAGNESIUM TRANSPORTER MGTE"/>
    <property type="match status" value="1"/>
</dbReference>
<dbReference type="SUPFAM" id="SSF158791">
    <property type="entry name" value="MgtE N-terminal domain-like"/>
    <property type="match status" value="1"/>
</dbReference>
<evidence type="ECO:0000256" key="4">
    <source>
        <dbReference type="ARBA" id="ARBA00022692"/>
    </source>
</evidence>
<feature type="domain" description="CBS" evidence="10">
    <location>
        <begin position="136"/>
        <end position="198"/>
    </location>
</feature>
<dbReference type="PROSITE" id="PS51371">
    <property type="entry name" value="CBS"/>
    <property type="match status" value="2"/>
</dbReference>
<dbReference type="Gene3D" id="1.25.60.10">
    <property type="entry name" value="MgtE N-terminal domain-like"/>
    <property type="match status" value="1"/>
</dbReference>
<dbReference type="RefSeq" id="WP_304384534.1">
    <property type="nucleotide sequence ID" value="NZ_JAUPBL010000012.1"/>
</dbReference>